<keyword evidence="3" id="KW-0804">Transcription</keyword>
<evidence type="ECO:0000256" key="4">
    <source>
        <dbReference type="PROSITE-ProRule" id="PRU00335"/>
    </source>
</evidence>
<dbReference type="Pfam" id="PF00440">
    <property type="entry name" value="TetR_N"/>
    <property type="match status" value="1"/>
</dbReference>
<evidence type="ECO:0000256" key="5">
    <source>
        <dbReference type="SAM" id="MobiDB-lite"/>
    </source>
</evidence>
<evidence type="ECO:0000256" key="3">
    <source>
        <dbReference type="ARBA" id="ARBA00023163"/>
    </source>
</evidence>
<dbReference type="PROSITE" id="PS50977">
    <property type="entry name" value="HTH_TETR_2"/>
    <property type="match status" value="1"/>
</dbReference>
<keyword evidence="1" id="KW-0805">Transcription regulation</keyword>
<accession>A0ABS7PAV1</accession>
<gene>
    <name evidence="7" type="ORF">KYN89_03965</name>
</gene>
<proteinExistence type="predicted"/>
<keyword evidence="8" id="KW-1185">Reference proteome</keyword>
<feature type="DNA-binding region" description="H-T-H motif" evidence="4">
    <location>
        <begin position="43"/>
        <end position="62"/>
    </location>
</feature>
<dbReference type="InterPro" id="IPR050109">
    <property type="entry name" value="HTH-type_TetR-like_transc_reg"/>
</dbReference>
<evidence type="ECO:0000313" key="8">
    <source>
        <dbReference type="Proteomes" id="UP000759298"/>
    </source>
</evidence>
<evidence type="ECO:0000256" key="1">
    <source>
        <dbReference type="ARBA" id="ARBA00023015"/>
    </source>
</evidence>
<protein>
    <submittedName>
        <fullName evidence="7">TetR/AcrR family transcriptional regulator</fullName>
    </submittedName>
</protein>
<evidence type="ECO:0000259" key="6">
    <source>
        <dbReference type="PROSITE" id="PS50977"/>
    </source>
</evidence>
<keyword evidence="2 4" id="KW-0238">DNA-binding</keyword>
<dbReference type="InterPro" id="IPR001647">
    <property type="entry name" value="HTH_TetR"/>
</dbReference>
<dbReference type="Proteomes" id="UP000759298">
    <property type="component" value="Unassembled WGS sequence"/>
</dbReference>
<reference evidence="7 8" key="1">
    <citation type="submission" date="2021-07" db="EMBL/GenBank/DDBJ databases">
        <title>Alteriqipengyuania abyssalis NZ-12B nov, sp.nov isolated from deep sea sponge in pacific ocean.</title>
        <authorList>
            <person name="Tareen S."/>
            <person name="Wink J."/>
        </authorList>
    </citation>
    <scope>NUCLEOTIDE SEQUENCE [LARGE SCALE GENOMIC DNA]</scope>
    <source>
        <strain evidence="7 8">NZ-12B</strain>
    </source>
</reference>
<organism evidence="7 8">
    <name type="scientific">Alteriqipengyuania abyssalis</name>
    <dbReference type="NCBI Taxonomy" id="2860200"/>
    <lineage>
        <taxon>Bacteria</taxon>
        <taxon>Pseudomonadati</taxon>
        <taxon>Pseudomonadota</taxon>
        <taxon>Alphaproteobacteria</taxon>
        <taxon>Sphingomonadales</taxon>
        <taxon>Erythrobacteraceae</taxon>
        <taxon>Alteriqipengyuania</taxon>
    </lineage>
</organism>
<sequence>MSEGQDGSAPRRGRRTADAPAGRDALLRAATRCFADNGFEAASVRMIASRAGAAPNLVAVHFGNKEGLWLACVDLLTETFAPTIAALTAMANDAKTPLRERLRLAIGMTAGYYDRQPDLRGFVARASVEPPPRSEIVSERLLKPLYEAACPLIRQGIDAGIIPIDDPAIVFVILNLSLGQPDRVASALALISPGHPVEETAIRMGEALSQLLLNGNER</sequence>
<dbReference type="Gene3D" id="1.10.357.10">
    <property type="entry name" value="Tetracycline Repressor, domain 2"/>
    <property type="match status" value="1"/>
</dbReference>
<dbReference type="RefSeq" id="WP_222823887.1">
    <property type="nucleotide sequence ID" value="NZ_JAHWXP010000001.1"/>
</dbReference>
<dbReference type="EMBL" id="JAHWXP010000001">
    <property type="protein sequence ID" value="MBY8336193.1"/>
    <property type="molecule type" value="Genomic_DNA"/>
</dbReference>
<dbReference type="SUPFAM" id="SSF46689">
    <property type="entry name" value="Homeodomain-like"/>
    <property type="match status" value="1"/>
</dbReference>
<evidence type="ECO:0000313" key="7">
    <source>
        <dbReference type="EMBL" id="MBY8336193.1"/>
    </source>
</evidence>
<feature type="domain" description="HTH tetR-type" evidence="6">
    <location>
        <begin position="20"/>
        <end position="80"/>
    </location>
</feature>
<dbReference type="PRINTS" id="PR00455">
    <property type="entry name" value="HTHTETR"/>
</dbReference>
<dbReference type="PANTHER" id="PTHR30055:SF234">
    <property type="entry name" value="HTH-TYPE TRANSCRIPTIONAL REGULATOR BETI"/>
    <property type="match status" value="1"/>
</dbReference>
<feature type="region of interest" description="Disordered" evidence="5">
    <location>
        <begin position="1"/>
        <end position="21"/>
    </location>
</feature>
<dbReference type="InterPro" id="IPR009057">
    <property type="entry name" value="Homeodomain-like_sf"/>
</dbReference>
<comment type="caution">
    <text evidence="7">The sequence shown here is derived from an EMBL/GenBank/DDBJ whole genome shotgun (WGS) entry which is preliminary data.</text>
</comment>
<name>A0ABS7PAV1_9SPHN</name>
<dbReference type="InterPro" id="IPR036271">
    <property type="entry name" value="Tet_transcr_reg_TetR-rel_C_sf"/>
</dbReference>
<evidence type="ECO:0000256" key="2">
    <source>
        <dbReference type="ARBA" id="ARBA00023125"/>
    </source>
</evidence>
<dbReference type="PANTHER" id="PTHR30055">
    <property type="entry name" value="HTH-TYPE TRANSCRIPTIONAL REGULATOR RUTR"/>
    <property type="match status" value="1"/>
</dbReference>
<dbReference type="SUPFAM" id="SSF48498">
    <property type="entry name" value="Tetracyclin repressor-like, C-terminal domain"/>
    <property type="match status" value="1"/>
</dbReference>